<protein>
    <recommendedName>
        <fullName evidence="2">SHOCT domain-containing protein</fullName>
    </recommendedName>
</protein>
<dbReference type="InterPro" id="IPR018649">
    <property type="entry name" value="SHOCT"/>
</dbReference>
<keyword evidence="1" id="KW-0812">Transmembrane</keyword>
<evidence type="ECO:0000313" key="3">
    <source>
        <dbReference type="EMBL" id="BBZ33073.1"/>
    </source>
</evidence>
<feature type="domain" description="SHOCT" evidence="2">
    <location>
        <begin position="201"/>
        <end position="228"/>
    </location>
</feature>
<gene>
    <name evidence="3" type="ORF">MCNF_16780</name>
</gene>
<keyword evidence="1" id="KW-0472">Membrane</keyword>
<sequence length="231" mass="24879">MIAAVVSIVVSVIGFVASLLLNAFVFDDYDAYGQVPIPGSAELHLPAGDVTISFHTVTIGSPSGALPIPDLRMNLSGPGGRDPEVTESIGTTTTVNNDMRRRVWVAHIPAEGVYTVETDGEVGAFVRPTLTFGRDGGRAWLPWVFVAIFANGLIDLVVGGVWLSRIRRREQQPVFDASPMPPMSVTPAQSYTPTDDGVRIEALRTLSALRDSGALTEDEFQAEKRRVLDGM</sequence>
<evidence type="ECO:0000256" key="1">
    <source>
        <dbReference type="SAM" id="Phobius"/>
    </source>
</evidence>
<reference evidence="3" key="2">
    <citation type="submission" date="2020-02" db="EMBL/GenBank/DDBJ databases">
        <authorList>
            <person name="Matsumoto Y."/>
            <person name="Motooka D."/>
            <person name="Nakamura S."/>
        </authorList>
    </citation>
    <scope>NUCLEOTIDE SEQUENCE</scope>
    <source>
        <strain evidence="3">JCM 13671</strain>
    </source>
</reference>
<dbReference type="AlphaFoldDB" id="A0A7I7XVI8"/>
<accession>A0A7I7XVI8</accession>
<dbReference type="EMBL" id="AP022612">
    <property type="protein sequence ID" value="BBZ33073.1"/>
    <property type="molecule type" value="Genomic_DNA"/>
</dbReference>
<reference evidence="3" key="1">
    <citation type="journal article" date="2019" name="Emerg. Microbes Infect.">
        <title>Comprehensive subspecies identification of 175 nontuberculous mycobacteria species based on 7547 genomic profiles.</title>
        <authorList>
            <person name="Matsumoto Y."/>
            <person name="Kinjo T."/>
            <person name="Motooka D."/>
            <person name="Nabeya D."/>
            <person name="Jung N."/>
            <person name="Uechi K."/>
            <person name="Horii T."/>
            <person name="Iida T."/>
            <person name="Fujita J."/>
            <person name="Nakamura S."/>
        </authorList>
    </citation>
    <scope>NUCLEOTIDE SEQUENCE [LARGE SCALE GENOMIC DNA]</scope>
    <source>
        <strain evidence="3">JCM 13671</strain>
    </source>
</reference>
<feature type="transmembrane region" description="Helical" evidence="1">
    <location>
        <begin position="140"/>
        <end position="163"/>
    </location>
</feature>
<dbReference type="Proteomes" id="UP000466931">
    <property type="component" value="Chromosome"/>
</dbReference>
<organism evidence="3 4">
    <name type="scientific">Mycolicibacterium confluentis</name>
    <dbReference type="NCBI Taxonomy" id="28047"/>
    <lineage>
        <taxon>Bacteria</taxon>
        <taxon>Bacillati</taxon>
        <taxon>Actinomycetota</taxon>
        <taxon>Actinomycetes</taxon>
        <taxon>Mycobacteriales</taxon>
        <taxon>Mycobacteriaceae</taxon>
        <taxon>Mycolicibacterium</taxon>
    </lineage>
</organism>
<evidence type="ECO:0000259" key="2">
    <source>
        <dbReference type="Pfam" id="PF09851"/>
    </source>
</evidence>
<proteinExistence type="predicted"/>
<name>A0A7I7XVI8_9MYCO</name>
<feature type="transmembrane region" description="Helical" evidence="1">
    <location>
        <begin position="5"/>
        <end position="26"/>
    </location>
</feature>
<evidence type="ECO:0000313" key="4">
    <source>
        <dbReference type="Proteomes" id="UP000466931"/>
    </source>
</evidence>
<dbReference type="Pfam" id="PF09851">
    <property type="entry name" value="SHOCT"/>
    <property type="match status" value="1"/>
</dbReference>
<keyword evidence="1" id="KW-1133">Transmembrane helix</keyword>
<keyword evidence="4" id="KW-1185">Reference proteome</keyword>